<name>A0A0D3IVP1_EMIH1</name>
<dbReference type="KEGG" id="ehx:EMIHUDRAFT_211481"/>
<sequence length="114" mass="12277">MQEQLSWRILFWLDAAVNLGMPIPVLLYPGRSARALAITFGAGYVPAKQPELMSDAAKQLVLLLWVCAGLVFVIGLMALAAAVSTLGNVLWFPSKWGEHPEYENSVGGFGGGMN</sequence>
<dbReference type="RefSeq" id="XP_005767755.1">
    <property type="nucleotide sequence ID" value="XM_005767698.1"/>
</dbReference>
<dbReference type="AlphaFoldDB" id="A0A0D3IVP1"/>
<dbReference type="KEGG" id="ehx:EMIHUDRAFT_243787"/>
<dbReference type="EnsemblProtists" id="EOD15326">
    <property type="protein sequence ID" value="EOD15326"/>
    <property type="gene ID" value="EMIHUDRAFT_211481"/>
</dbReference>
<keyword evidence="1" id="KW-0472">Membrane</keyword>
<dbReference type="RefSeq" id="XP_005770956.1">
    <property type="nucleotide sequence ID" value="XM_005770899.1"/>
</dbReference>
<evidence type="ECO:0000313" key="2">
    <source>
        <dbReference type="EnsemblProtists" id="EOD15326"/>
    </source>
</evidence>
<dbReference type="GeneID" id="17261472"/>
<organism evidence="2 3">
    <name type="scientific">Emiliania huxleyi (strain CCMP1516)</name>
    <dbReference type="NCBI Taxonomy" id="280463"/>
    <lineage>
        <taxon>Eukaryota</taxon>
        <taxon>Haptista</taxon>
        <taxon>Haptophyta</taxon>
        <taxon>Prymnesiophyceae</taxon>
        <taxon>Isochrysidales</taxon>
        <taxon>Noelaerhabdaceae</taxon>
        <taxon>Emiliania</taxon>
    </lineage>
</organism>
<reference evidence="2" key="2">
    <citation type="submission" date="2024-10" db="UniProtKB">
        <authorList>
            <consortium name="EnsemblProtists"/>
        </authorList>
    </citation>
    <scope>IDENTIFICATION</scope>
</reference>
<evidence type="ECO:0008006" key="4">
    <source>
        <dbReference type="Google" id="ProtNLM"/>
    </source>
</evidence>
<feature type="transmembrane region" description="Helical" evidence="1">
    <location>
        <begin position="60"/>
        <end position="83"/>
    </location>
</feature>
<keyword evidence="1" id="KW-0812">Transmembrane</keyword>
<evidence type="ECO:0000256" key="1">
    <source>
        <dbReference type="SAM" id="Phobius"/>
    </source>
</evidence>
<keyword evidence="1" id="KW-1133">Transmembrane helix</keyword>
<proteinExistence type="predicted"/>
<dbReference type="EnsemblProtists" id="EOD18527">
    <property type="protein sequence ID" value="EOD18527"/>
    <property type="gene ID" value="EMIHUDRAFT_243787"/>
</dbReference>
<evidence type="ECO:0000313" key="3">
    <source>
        <dbReference type="Proteomes" id="UP000013827"/>
    </source>
</evidence>
<dbReference type="Proteomes" id="UP000013827">
    <property type="component" value="Unassembled WGS sequence"/>
</dbReference>
<accession>A0A0D3IVP1</accession>
<dbReference type="GeneID" id="17264067"/>
<dbReference type="PaxDb" id="2903-EOD15326"/>
<keyword evidence="3" id="KW-1185">Reference proteome</keyword>
<reference evidence="3" key="1">
    <citation type="journal article" date="2013" name="Nature">
        <title>Pan genome of the phytoplankton Emiliania underpins its global distribution.</title>
        <authorList>
            <person name="Read B.A."/>
            <person name="Kegel J."/>
            <person name="Klute M.J."/>
            <person name="Kuo A."/>
            <person name="Lefebvre S.C."/>
            <person name="Maumus F."/>
            <person name="Mayer C."/>
            <person name="Miller J."/>
            <person name="Monier A."/>
            <person name="Salamov A."/>
            <person name="Young J."/>
            <person name="Aguilar M."/>
            <person name="Claverie J.M."/>
            <person name="Frickenhaus S."/>
            <person name="Gonzalez K."/>
            <person name="Herman E.K."/>
            <person name="Lin Y.C."/>
            <person name="Napier J."/>
            <person name="Ogata H."/>
            <person name="Sarno A.F."/>
            <person name="Shmutz J."/>
            <person name="Schroeder D."/>
            <person name="de Vargas C."/>
            <person name="Verret F."/>
            <person name="von Dassow P."/>
            <person name="Valentin K."/>
            <person name="Van de Peer Y."/>
            <person name="Wheeler G."/>
            <person name="Dacks J.B."/>
            <person name="Delwiche C.F."/>
            <person name="Dyhrman S.T."/>
            <person name="Glockner G."/>
            <person name="John U."/>
            <person name="Richards T."/>
            <person name="Worden A.Z."/>
            <person name="Zhang X."/>
            <person name="Grigoriev I.V."/>
            <person name="Allen A.E."/>
            <person name="Bidle K."/>
            <person name="Borodovsky M."/>
            <person name="Bowler C."/>
            <person name="Brownlee C."/>
            <person name="Cock J.M."/>
            <person name="Elias M."/>
            <person name="Gladyshev V.N."/>
            <person name="Groth M."/>
            <person name="Guda C."/>
            <person name="Hadaegh A."/>
            <person name="Iglesias-Rodriguez M.D."/>
            <person name="Jenkins J."/>
            <person name="Jones B.M."/>
            <person name="Lawson T."/>
            <person name="Leese F."/>
            <person name="Lindquist E."/>
            <person name="Lobanov A."/>
            <person name="Lomsadze A."/>
            <person name="Malik S.B."/>
            <person name="Marsh M.E."/>
            <person name="Mackinder L."/>
            <person name="Mock T."/>
            <person name="Mueller-Roeber B."/>
            <person name="Pagarete A."/>
            <person name="Parker M."/>
            <person name="Probert I."/>
            <person name="Quesneville H."/>
            <person name="Raines C."/>
            <person name="Rensing S.A."/>
            <person name="Riano-Pachon D.M."/>
            <person name="Richier S."/>
            <person name="Rokitta S."/>
            <person name="Shiraiwa Y."/>
            <person name="Soanes D.M."/>
            <person name="van der Giezen M."/>
            <person name="Wahlund T.M."/>
            <person name="Williams B."/>
            <person name="Wilson W."/>
            <person name="Wolfe G."/>
            <person name="Wurch L.L."/>
        </authorList>
    </citation>
    <scope>NUCLEOTIDE SEQUENCE</scope>
</reference>
<protein>
    <recommendedName>
        <fullName evidence="4">Amino acid transporter transmembrane domain-containing protein</fullName>
    </recommendedName>
</protein>
<dbReference type="HOGENOM" id="CLU_2125772_0_0_1"/>